<feature type="region of interest" description="Disordered" evidence="1">
    <location>
        <begin position="1"/>
        <end position="37"/>
    </location>
</feature>
<protein>
    <submittedName>
        <fullName evidence="2">Uncharacterized protein</fullName>
    </submittedName>
</protein>
<reference evidence="2" key="1">
    <citation type="submission" date="2021-02" db="EMBL/GenBank/DDBJ databases">
        <authorList>
            <person name="Nowell W R."/>
        </authorList>
    </citation>
    <scope>NUCLEOTIDE SEQUENCE</scope>
</reference>
<dbReference type="EMBL" id="CAJOAX010009468">
    <property type="protein sequence ID" value="CAF4056788.1"/>
    <property type="molecule type" value="Genomic_DNA"/>
</dbReference>
<feature type="compositionally biased region" description="Basic and acidic residues" evidence="1">
    <location>
        <begin position="1"/>
        <end position="11"/>
    </location>
</feature>
<accession>A0A819S3F9</accession>
<dbReference type="Gene3D" id="3.30.70.2850">
    <property type="match status" value="1"/>
</dbReference>
<feature type="compositionally biased region" description="Acidic residues" evidence="1">
    <location>
        <begin position="12"/>
        <end position="28"/>
    </location>
</feature>
<organism evidence="2 3">
    <name type="scientific">Rotaria sordida</name>
    <dbReference type="NCBI Taxonomy" id="392033"/>
    <lineage>
        <taxon>Eukaryota</taxon>
        <taxon>Metazoa</taxon>
        <taxon>Spiralia</taxon>
        <taxon>Gnathifera</taxon>
        <taxon>Rotifera</taxon>
        <taxon>Eurotatoria</taxon>
        <taxon>Bdelloidea</taxon>
        <taxon>Philodinida</taxon>
        <taxon>Philodinidae</taxon>
        <taxon>Rotaria</taxon>
    </lineage>
</organism>
<evidence type="ECO:0000313" key="3">
    <source>
        <dbReference type="Proteomes" id="UP000663823"/>
    </source>
</evidence>
<proteinExistence type="predicted"/>
<sequence length="140" mass="16615">MLSLDISKEEINNDDEQEVPGNDEDNIDEPPSKKAKKINTKTTLMDNMTYNQRFDNVCKHADYIHDYTADLDKNLWCRLTMVFPATQPDRLKNNILTYINRFIETFDENLYMKLHFQCEFCRICASDDYLREILSPNFTQ</sequence>
<evidence type="ECO:0000313" key="2">
    <source>
        <dbReference type="EMBL" id="CAF4056788.1"/>
    </source>
</evidence>
<dbReference type="Proteomes" id="UP000663823">
    <property type="component" value="Unassembled WGS sequence"/>
</dbReference>
<dbReference type="AlphaFoldDB" id="A0A819S3F9"/>
<gene>
    <name evidence="2" type="ORF">OTI717_LOCUS31940</name>
</gene>
<comment type="caution">
    <text evidence="2">The sequence shown here is derived from an EMBL/GenBank/DDBJ whole genome shotgun (WGS) entry which is preliminary data.</text>
</comment>
<evidence type="ECO:0000256" key="1">
    <source>
        <dbReference type="SAM" id="MobiDB-lite"/>
    </source>
</evidence>
<name>A0A819S3F9_9BILA</name>